<dbReference type="Gene3D" id="3.60.130.10">
    <property type="entry name" value="Clavaminate synthase-like"/>
    <property type="match status" value="1"/>
</dbReference>
<dbReference type="GO" id="GO:0046872">
    <property type="term" value="F:metal ion binding"/>
    <property type="evidence" value="ECO:0007669"/>
    <property type="project" value="UniProtKB-KW"/>
</dbReference>
<dbReference type="PANTHER" id="PTHR10696">
    <property type="entry name" value="GAMMA-BUTYROBETAINE HYDROXYLASE-RELATED"/>
    <property type="match status" value="1"/>
</dbReference>
<evidence type="ECO:0000256" key="6">
    <source>
        <dbReference type="ARBA" id="ARBA00023004"/>
    </source>
</evidence>
<comment type="similarity">
    <text evidence="2">Belongs to the gamma-BBH/TMLD family.</text>
</comment>
<evidence type="ECO:0000256" key="3">
    <source>
        <dbReference type="ARBA" id="ARBA00022723"/>
    </source>
</evidence>
<dbReference type="InterPro" id="IPR003819">
    <property type="entry name" value="TauD/TfdA-like"/>
</dbReference>
<keyword evidence="6" id="KW-0408">Iron</keyword>
<dbReference type="Pfam" id="PF02668">
    <property type="entry name" value="TauD"/>
    <property type="match status" value="1"/>
</dbReference>
<dbReference type="InterPro" id="IPR050411">
    <property type="entry name" value="AlphaKG_dependent_hydroxylases"/>
</dbReference>
<dbReference type="GO" id="GO:0045329">
    <property type="term" value="P:carnitine biosynthetic process"/>
    <property type="evidence" value="ECO:0007669"/>
    <property type="project" value="TreeGrafter"/>
</dbReference>
<reference evidence="9 10" key="1">
    <citation type="submission" date="2018-06" db="EMBL/GenBank/DDBJ databases">
        <title>Sphaerisporangium craniellae sp. nov., isolated from a marine sponge in the South China Sea.</title>
        <authorList>
            <person name="Li L."/>
        </authorList>
    </citation>
    <scope>NUCLEOTIDE SEQUENCE [LARGE SCALE GENOMIC DNA]</scope>
    <source>
        <strain evidence="9 10">LHW63015</strain>
    </source>
</reference>
<evidence type="ECO:0000256" key="2">
    <source>
        <dbReference type="ARBA" id="ARBA00008654"/>
    </source>
</evidence>
<sequence>MSADGLTVVRAPEGLRAAAQAVENGHSVAGVAAMSRDDTGDVLREVCPDAVGALASVSKALSDDGLALLQGVPTDSDVLLALMCQFVGGLVAATERPVRYIDHVTPSDATDPRQRPHSQRRTALMPHTDQSARGEPPHYLVLACVANDAETGGESVLVRIEPIAQWLAASDPRSYDLLQEPEFPIFNVPKRDFAITAPLLTVEERDGTRRHALRFRDEAVRAGMREMNRPSDAHVAAFERLSSEIHDERWWSVHRLVPGEVLFLDNRRVLHGRKAILGERHRDLKRLNGRYWPGVGF</sequence>
<dbReference type="RefSeq" id="WP_113979620.1">
    <property type="nucleotide sequence ID" value="NZ_QMEY01000002.1"/>
</dbReference>
<protein>
    <recommendedName>
        <fullName evidence="8">TauD/TfdA-like domain-containing protein</fullName>
    </recommendedName>
</protein>
<keyword evidence="4" id="KW-0223">Dioxygenase</keyword>
<gene>
    <name evidence="9" type="ORF">DP939_06130</name>
</gene>
<dbReference type="InterPro" id="IPR042098">
    <property type="entry name" value="TauD-like_sf"/>
</dbReference>
<evidence type="ECO:0000313" key="9">
    <source>
        <dbReference type="EMBL" id="RBQ20661.1"/>
    </source>
</evidence>
<name>A0A366M388_9ACTN</name>
<feature type="region of interest" description="Disordered" evidence="7">
    <location>
        <begin position="104"/>
        <end position="134"/>
    </location>
</feature>
<dbReference type="EMBL" id="QMEY01000002">
    <property type="protein sequence ID" value="RBQ20661.1"/>
    <property type="molecule type" value="Genomic_DNA"/>
</dbReference>
<evidence type="ECO:0000256" key="5">
    <source>
        <dbReference type="ARBA" id="ARBA00023002"/>
    </source>
</evidence>
<dbReference type="OrthoDB" id="9769888at2"/>
<feature type="domain" description="TauD/TfdA-like" evidence="8">
    <location>
        <begin position="54"/>
        <end position="286"/>
    </location>
</feature>
<keyword evidence="3" id="KW-0479">Metal-binding</keyword>
<dbReference type="SUPFAM" id="SSF51197">
    <property type="entry name" value="Clavaminate synthase-like"/>
    <property type="match status" value="1"/>
</dbReference>
<keyword evidence="5" id="KW-0560">Oxidoreductase</keyword>
<evidence type="ECO:0000256" key="7">
    <source>
        <dbReference type="SAM" id="MobiDB-lite"/>
    </source>
</evidence>
<dbReference type="GO" id="GO:0051213">
    <property type="term" value="F:dioxygenase activity"/>
    <property type="evidence" value="ECO:0007669"/>
    <property type="project" value="UniProtKB-KW"/>
</dbReference>
<proteinExistence type="inferred from homology"/>
<dbReference type="Proteomes" id="UP000253303">
    <property type="component" value="Unassembled WGS sequence"/>
</dbReference>
<evidence type="ECO:0000313" key="10">
    <source>
        <dbReference type="Proteomes" id="UP000253303"/>
    </source>
</evidence>
<keyword evidence="10" id="KW-1185">Reference proteome</keyword>
<comment type="cofactor">
    <cofactor evidence="1">
        <name>Fe(2+)</name>
        <dbReference type="ChEBI" id="CHEBI:29033"/>
    </cofactor>
</comment>
<evidence type="ECO:0000259" key="8">
    <source>
        <dbReference type="Pfam" id="PF02668"/>
    </source>
</evidence>
<evidence type="ECO:0000256" key="4">
    <source>
        <dbReference type="ARBA" id="ARBA00022964"/>
    </source>
</evidence>
<accession>A0A366M388</accession>
<dbReference type="AlphaFoldDB" id="A0A366M388"/>
<comment type="caution">
    <text evidence="9">The sequence shown here is derived from an EMBL/GenBank/DDBJ whole genome shotgun (WGS) entry which is preliminary data.</text>
</comment>
<organism evidence="9 10">
    <name type="scientific">Spongiactinospora rosea</name>
    <dbReference type="NCBI Taxonomy" id="2248750"/>
    <lineage>
        <taxon>Bacteria</taxon>
        <taxon>Bacillati</taxon>
        <taxon>Actinomycetota</taxon>
        <taxon>Actinomycetes</taxon>
        <taxon>Streptosporangiales</taxon>
        <taxon>Streptosporangiaceae</taxon>
        <taxon>Spongiactinospora</taxon>
    </lineage>
</organism>
<dbReference type="PANTHER" id="PTHR10696:SF25">
    <property type="entry name" value="OXIDOREDUCTASE AIM17-RELATED"/>
    <property type="match status" value="1"/>
</dbReference>
<evidence type="ECO:0000256" key="1">
    <source>
        <dbReference type="ARBA" id="ARBA00001954"/>
    </source>
</evidence>